<protein>
    <submittedName>
        <fullName evidence="1">Uncharacterized protein</fullName>
    </submittedName>
</protein>
<keyword evidence="2" id="KW-1185">Reference proteome</keyword>
<dbReference type="SUPFAM" id="SSF48452">
    <property type="entry name" value="TPR-like"/>
    <property type="match status" value="1"/>
</dbReference>
<dbReference type="InterPro" id="IPR011990">
    <property type="entry name" value="TPR-like_helical_dom_sf"/>
</dbReference>
<evidence type="ECO:0000313" key="2">
    <source>
        <dbReference type="Proteomes" id="UP000778523"/>
    </source>
</evidence>
<dbReference type="Proteomes" id="UP000778523">
    <property type="component" value="Unassembled WGS sequence"/>
</dbReference>
<accession>A0ABX2IPX8</accession>
<evidence type="ECO:0000313" key="1">
    <source>
        <dbReference type="EMBL" id="NSL56190.1"/>
    </source>
</evidence>
<reference evidence="1 2" key="1">
    <citation type="submission" date="2020-06" db="EMBL/GenBank/DDBJ databases">
        <title>Draft genome of Uliginosibacterium sp. IMCC34675.</title>
        <authorList>
            <person name="Song J."/>
        </authorList>
    </citation>
    <scope>NUCLEOTIDE SEQUENCE [LARGE SCALE GENOMIC DNA]</scope>
    <source>
        <strain evidence="1 2">IMCC34675</strain>
    </source>
</reference>
<dbReference type="Gene3D" id="1.25.40.10">
    <property type="entry name" value="Tetratricopeptide repeat domain"/>
    <property type="match status" value="1"/>
</dbReference>
<name>A0ABX2IPX8_9RHOO</name>
<dbReference type="EMBL" id="JABCSC020000003">
    <property type="protein sequence ID" value="NSL56190.1"/>
    <property type="molecule type" value="Genomic_DNA"/>
</dbReference>
<gene>
    <name evidence="1" type="ORF">HJ583_014210</name>
</gene>
<comment type="caution">
    <text evidence="1">The sequence shown here is derived from an EMBL/GenBank/DDBJ whole genome shotgun (WGS) entry which is preliminary data.</text>
</comment>
<sequence length="487" mass="55337">MTTDATQIANYYCVSHIAAATIPCSLLNNILSRMYQGQPLTQHAMEYLQKQKLHSLHRLACGAITYEAYIAGLDSTDLNEHETAKALNQAREEELRARAAHYASRPIRQTTPKVDVETARKLRRQREREETALVLRAQNARQAEWKLQRERNRELAAANYQSLANTSGYNDPTPQELARYYHLEHIAAEASLTLLLQALFHGSPIADSEMNRLRTDGPEVLYRLASGQSTLESYTPVARAVEAEALIRIARAHDQALYSKYGISLKDDSLRPRMTQLLKQIEDGTRLSKNDWEWLGTLGKECITPLLRKAYHQLEAIFYETEYQRAKDPWNAVNACGHYRKSDEPGKALKLIDGISQDRLNQPKIQSAVLTTRGGALRDLYRPHEAIQAGERAHTLMPKDYRPCTLLGAVHMEQRNFENGHTWYEKARALGAPEPGIDSELRSIFQKLDASGREAMKRFLLAQNPVRYSWLNDVQKAATRKKIPHTG</sequence>
<dbReference type="RefSeq" id="WP_170022514.1">
    <property type="nucleotide sequence ID" value="NZ_JABCSC020000003.1"/>
</dbReference>
<organism evidence="1 2">
    <name type="scientific">Uliginosibacterium aquaticum</name>
    <dbReference type="NCBI Taxonomy" id="2731212"/>
    <lineage>
        <taxon>Bacteria</taxon>
        <taxon>Pseudomonadati</taxon>
        <taxon>Pseudomonadota</taxon>
        <taxon>Betaproteobacteria</taxon>
        <taxon>Rhodocyclales</taxon>
        <taxon>Zoogloeaceae</taxon>
        <taxon>Uliginosibacterium</taxon>
    </lineage>
</organism>
<proteinExistence type="predicted"/>